<evidence type="ECO:0000256" key="1">
    <source>
        <dbReference type="ARBA" id="ARBA00022729"/>
    </source>
</evidence>
<gene>
    <name evidence="4" type="ORF">D9V34_11710</name>
</gene>
<dbReference type="SUPFAM" id="SSF51261">
    <property type="entry name" value="Duplicated hybrid motif"/>
    <property type="match status" value="1"/>
</dbReference>
<dbReference type="OrthoDB" id="5245088at2"/>
<comment type="caution">
    <text evidence="4">The sequence shown here is derived from an EMBL/GenBank/DDBJ whole genome shotgun (WGS) entry which is preliminary data.</text>
</comment>
<dbReference type="PANTHER" id="PTHR21666:SF289">
    <property type="entry name" value="L-ALA--D-GLU ENDOPEPTIDASE"/>
    <property type="match status" value="1"/>
</dbReference>
<reference evidence="4 5" key="1">
    <citation type="submission" date="2018-10" db="EMBL/GenBank/DDBJ databases">
        <authorList>
            <person name="Li J."/>
        </authorList>
    </citation>
    <scope>NUCLEOTIDE SEQUENCE [LARGE SCALE GENOMIC DNA]</scope>
    <source>
        <strain evidence="4 5">JCM 11654</strain>
    </source>
</reference>
<feature type="region of interest" description="Disordered" evidence="2">
    <location>
        <begin position="1"/>
        <end position="37"/>
    </location>
</feature>
<dbReference type="CDD" id="cd12797">
    <property type="entry name" value="M23_peptidase"/>
    <property type="match status" value="1"/>
</dbReference>
<proteinExistence type="predicted"/>
<dbReference type="Proteomes" id="UP000269438">
    <property type="component" value="Unassembled WGS sequence"/>
</dbReference>
<dbReference type="InterPro" id="IPR050570">
    <property type="entry name" value="Cell_wall_metabolism_enzyme"/>
</dbReference>
<keyword evidence="1" id="KW-0732">Signal</keyword>
<name>A0A3L7APJ8_9MICO</name>
<dbReference type="PANTHER" id="PTHR21666">
    <property type="entry name" value="PEPTIDASE-RELATED"/>
    <property type="match status" value="1"/>
</dbReference>
<dbReference type="Pfam" id="PF01551">
    <property type="entry name" value="Peptidase_M23"/>
    <property type="match status" value="1"/>
</dbReference>
<feature type="compositionally biased region" description="Low complexity" evidence="2">
    <location>
        <begin position="1"/>
        <end position="34"/>
    </location>
</feature>
<evidence type="ECO:0000256" key="2">
    <source>
        <dbReference type="SAM" id="MobiDB-lite"/>
    </source>
</evidence>
<sequence>MPRSSSVSGASSASGAGSVPGASSASGADSVPGANSAPVGASAAPLLRLKPLRVATANESHPAPRVARWPWPIPPPLTVIEEFRAPLNPWNSGRRGISLAALPGSVVRAPTEGTVTFVGVVVDRPVLTLEHSGGLRTSYEPLDSILKTGDSVQAGDPLGTVAAGGVCPQMCLHIGVRSGDEYVNPRLYFGSRARIHLLPP</sequence>
<protein>
    <submittedName>
        <fullName evidence="4">M23 family metallopeptidase</fullName>
    </submittedName>
</protein>
<organism evidence="4 5">
    <name type="scientific">Mycetocola lacteus</name>
    <dbReference type="NCBI Taxonomy" id="76637"/>
    <lineage>
        <taxon>Bacteria</taxon>
        <taxon>Bacillati</taxon>
        <taxon>Actinomycetota</taxon>
        <taxon>Actinomycetes</taxon>
        <taxon>Micrococcales</taxon>
        <taxon>Microbacteriaceae</taxon>
        <taxon>Mycetocola</taxon>
    </lineage>
</organism>
<feature type="domain" description="M23ase beta-sheet core" evidence="3">
    <location>
        <begin position="94"/>
        <end position="185"/>
    </location>
</feature>
<dbReference type="GO" id="GO:0004222">
    <property type="term" value="F:metalloendopeptidase activity"/>
    <property type="evidence" value="ECO:0007669"/>
    <property type="project" value="TreeGrafter"/>
</dbReference>
<dbReference type="AlphaFoldDB" id="A0A3L7APJ8"/>
<evidence type="ECO:0000259" key="3">
    <source>
        <dbReference type="Pfam" id="PF01551"/>
    </source>
</evidence>
<dbReference type="InterPro" id="IPR011055">
    <property type="entry name" value="Dup_hybrid_motif"/>
</dbReference>
<accession>A0A3L7APJ8</accession>
<keyword evidence="5" id="KW-1185">Reference proteome</keyword>
<dbReference type="InterPro" id="IPR016047">
    <property type="entry name" value="M23ase_b-sheet_dom"/>
</dbReference>
<dbReference type="Gene3D" id="2.70.70.10">
    <property type="entry name" value="Glucose Permease (Domain IIA)"/>
    <property type="match status" value="1"/>
</dbReference>
<evidence type="ECO:0000313" key="5">
    <source>
        <dbReference type="Proteomes" id="UP000269438"/>
    </source>
</evidence>
<dbReference type="EMBL" id="RCUY01000009">
    <property type="protein sequence ID" value="RLP82433.1"/>
    <property type="molecule type" value="Genomic_DNA"/>
</dbReference>
<evidence type="ECO:0000313" key="4">
    <source>
        <dbReference type="EMBL" id="RLP82433.1"/>
    </source>
</evidence>